<evidence type="ECO:0000259" key="1">
    <source>
        <dbReference type="Pfam" id="PF10536"/>
    </source>
</evidence>
<dbReference type="InterPro" id="IPR044824">
    <property type="entry name" value="MAIN-like"/>
</dbReference>
<dbReference type="PANTHER" id="PTHR46033:SF62">
    <property type="entry name" value="AMINOTRANSFERASE-LIKE PLANT MOBILE DOMAIN-CONTAINING PROTEIN"/>
    <property type="match status" value="1"/>
</dbReference>
<comment type="caution">
    <text evidence="2">The sequence shown here is derived from an EMBL/GenBank/DDBJ whole genome shotgun (WGS) entry which is preliminary data.</text>
</comment>
<evidence type="ECO:0000313" key="2">
    <source>
        <dbReference type="EMBL" id="OAY78948.1"/>
    </source>
</evidence>
<dbReference type="Pfam" id="PF10536">
    <property type="entry name" value="PMD"/>
    <property type="match status" value="1"/>
</dbReference>
<dbReference type="STRING" id="4615.A0A199VPK5"/>
<gene>
    <name evidence="2" type="ORF">ACMD2_08579</name>
</gene>
<dbReference type="GO" id="GO:0010073">
    <property type="term" value="P:meristem maintenance"/>
    <property type="evidence" value="ECO:0007669"/>
    <property type="project" value="InterPro"/>
</dbReference>
<dbReference type="Proteomes" id="UP000092600">
    <property type="component" value="Unassembled WGS sequence"/>
</dbReference>
<dbReference type="InterPro" id="IPR019557">
    <property type="entry name" value="AminoTfrase-like_pln_mobile"/>
</dbReference>
<protein>
    <submittedName>
        <fullName evidence="2">Serine/threonine-protein phosphatase</fullName>
    </submittedName>
</protein>
<name>A0A199VPK5_ANACO</name>
<organism evidence="2 3">
    <name type="scientific">Ananas comosus</name>
    <name type="common">Pineapple</name>
    <name type="synonym">Ananas ananas</name>
    <dbReference type="NCBI Taxonomy" id="4615"/>
    <lineage>
        <taxon>Eukaryota</taxon>
        <taxon>Viridiplantae</taxon>
        <taxon>Streptophyta</taxon>
        <taxon>Embryophyta</taxon>
        <taxon>Tracheophyta</taxon>
        <taxon>Spermatophyta</taxon>
        <taxon>Magnoliopsida</taxon>
        <taxon>Liliopsida</taxon>
        <taxon>Poales</taxon>
        <taxon>Bromeliaceae</taxon>
        <taxon>Bromelioideae</taxon>
        <taxon>Ananas</taxon>
    </lineage>
</organism>
<evidence type="ECO:0000313" key="3">
    <source>
        <dbReference type="Proteomes" id="UP000092600"/>
    </source>
</evidence>
<feature type="domain" description="Aminotransferase-like plant mobile" evidence="1">
    <location>
        <begin position="151"/>
        <end position="270"/>
    </location>
</feature>
<reference evidence="2 3" key="1">
    <citation type="journal article" date="2016" name="DNA Res.">
        <title>The draft genome of MD-2 pineapple using hybrid error correction of long reads.</title>
        <authorList>
            <person name="Redwan R.M."/>
            <person name="Saidin A."/>
            <person name="Kumar S.V."/>
        </authorList>
    </citation>
    <scope>NUCLEOTIDE SEQUENCE [LARGE SCALE GENOMIC DNA]</scope>
    <source>
        <strain evidence="3">cv. MD2</strain>
        <tissue evidence="2">Leaf</tissue>
    </source>
</reference>
<dbReference type="EMBL" id="LSRQ01001177">
    <property type="protein sequence ID" value="OAY78948.1"/>
    <property type="molecule type" value="Genomic_DNA"/>
</dbReference>
<dbReference type="AlphaFoldDB" id="A0A199VPK5"/>
<proteinExistence type="predicted"/>
<sequence>MEPTVQGGPHCLRVKMASRRMSLTVHWDGQLDMDGNGSRYFGGRKKLIAIRSDTTYANFERRMYRLANCNREECCLKYTIRCPTGANEYIAHDIVDDESLEGLIRLFEYYGCVSLYIEKDLYPSETQYQSQGYYTSLLHNDIDVGFSENSIGDREITWRPYTDAVLEVLPAFCVQGSEVWRSLTTLICFHIVELHVPDRVLRQFGLLQHIPIHVETIRRFTSQGRPDEHWGHFHAAHIERWGQRLQAIIDQHLIVGDDPVQATSIYMEWYW</sequence>
<dbReference type="PANTHER" id="PTHR46033">
    <property type="entry name" value="PROTEIN MAIN-LIKE 2"/>
    <property type="match status" value="1"/>
</dbReference>
<accession>A0A199VPK5</accession>